<feature type="region of interest" description="Disordered" evidence="1">
    <location>
        <begin position="464"/>
        <end position="682"/>
    </location>
</feature>
<keyword evidence="4" id="KW-1185">Reference proteome</keyword>
<feature type="compositionally biased region" description="Low complexity" evidence="1">
    <location>
        <begin position="523"/>
        <end position="533"/>
    </location>
</feature>
<reference evidence="3 4" key="1">
    <citation type="submission" date="2023-04" db="EMBL/GenBank/DDBJ databases">
        <title>Colletotrichum tabacum stain YC1 causing leaf anthracnose on Nicotiana tabacum(L.) cv.</title>
        <authorList>
            <person name="Ji Z."/>
            <person name="Wang M."/>
            <person name="Zhang J."/>
            <person name="Wang N."/>
            <person name="Zhou Z."/>
        </authorList>
    </citation>
    <scope>NUCLEOTIDE SEQUENCE [LARGE SCALE GENOMIC DNA]</scope>
    <source>
        <strain evidence="3 4">YC1</strain>
    </source>
</reference>
<name>A0AAV9TIN7_9PEZI</name>
<feature type="signal peptide" evidence="2">
    <location>
        <begin position="1"/>
        <end position="21"/>
    </location>
</feature>
<feature type="compositionally biased region" description="Low complexity" evidence="1">
    <location>
        <begin position="547"/>
        <end position="572"/>
    </location>
</feature>
<feature type="chain" id="PRO_5043586594" evidence="2">
    <location>
        <begin position="22"/>
        <end position="792"/>
    </location>
</feature>
<dbReference type="EMBL" id="JASAOK010000025">
    <property type="protein sequence ID" value="KAK6220981.1"/>
    <property type="molecule type" value="Genomic_DNA"/>
</dbReference>
<dbReference type="Proteomes" id="UP001327957">
    <property type="component" value="Unassembled WGS sequence"/>
</dbReference>
<protein>
    <submittedName>
        <fullName evidence="3">Uncharacterized protein</fullName>
    </submittedName>
</protein>
<feature type="compositionally biased region" description="Polar residues" evidence="1">
    <location>
        <begin position="510"/>
        <end position="522"/>
    </location>
</feature>
<organism evidence="3 4">
    <name type="scientific">Colletotrichum tabaci</name>
    <dbReference type="NCBI Taxonomy" id="1209068"/>
    <lineage>
        <taxon>Eukaryota</taxon>
        <taxon>Fungi</taxon>
        <taxon>Dikarya</taxon>
        <taxon>Ascomycota</taxon>
        <taxon>Pezizomycotina</taxon>
        <taxon>Sordariomycetes</taxon>
        <taxon>Hypocreomycetidae</taxon>
        <taxon>Glomerellales</taxon>
        <taxon>Glomerellaceae</taxon>
        <taxon>Colletotrichum</taxon>
        <taxon>Colletotrichum destructivum species complex</taxon>
    </lineage>
</organism>
<feature type="compositionally biased region" description="Low complexity" evidence="1">
    <location>
        <begin position="468"/>
        <end position="495"/>
    </location>
</feature>
<proteinExistence type="predicted"/>
<feature type="compositionally biased region" description="Low complexity" evidence="1">
    <location>
        <begin position="646"/>
        <end position="682"/>
    </location>
</feature>
<feature type="region of interest" description="Disordered" evidence="1">
    <location>
        <begin position="414"/>
        <end position="449"/>
    </location>
</feature>
<feature type="compositionally biased region" description="Polar residues" evidence="1">
    <location>
        <begin position="422"/>
        <end position="449"/>
    </location>
</feature>
<feature type="compositionally biased region" description="Low complexity" evidence="1">
    <location>
        <begin position="606"/>
        <end position="637"/>
    </location>
</feature>
<sequence>MQSLQWTCVLSLLLWVGVGNAECVFPDENGNLPKQHIVVIDRIPVHLSAAICSNTTISVAGTTVPVTNAPTVLLTDFIVENTITLTSTLSPITPFSGLFTTITRGVPQGSSTSTITLDPQDGSDIGTQIVLQPLPSDWQGPFNPIQTRLIIPWGVPTTPSVYDSGPSAPGLGGETAFPRSLIVITAPWTGSVTNTVLLPPRRSDEVGTRILLTPASEPFTGSLTAVTQPWTGMVPTTITLPARGTDTIGTELVLTPIDASTPTDPPLARSFTTMTGVWTGTALSTVELPPAGGDDSIGTRILLRPTTEGGESDPAPSPRLFIDITGTGTGTDPTTITIPPAGTGTLTIATRLILNPATTPGSAGITGSSNRPLDPFGRLFIPPETGTDDRFITITSTTTPGGPINPAELVDVDSSSVSSSSGLTSGPVGNNILTSPDGGSSTDPVPDITSTLFTQPALLTSDLDVPATSTTTGPGLPRLLLTTTSSAPATSDSDPPIGPVEFPDDEVVTDLSSSVTDNSSAVTSTTITTTTTTPLARMLDTSTDPVSSTGAASTTTTTTTSSGPSDDPNNNSLLDPSSGVASTSTTTPGVFPNSFTSTTSGGADPASLISSIQSTGSQSSGPSVPPSSTGATTSTVPDVLPDTLRTQSSTDTTSAATVPVSSASSTVQDPLSSGVSSSTGLLPNSLLTTSTAESSAIPTSASQASSSTDISASTSAFPNSLLTTSTAETSAIQTSASQASSSLDISTSTSLLPNSLLTTSSTETCLDFHGSVTIVFRVHQRASKLARLNIRD</sequence>
<keyword evidence="2" id="KW-0732">Signal</keyword>
<comment type="caution">
    <text evidence="3">The sequence shown here is derived from an EMBL/GenBank/DDBJ whole genome shotgun (WGS) entry which is preliminary data.</text>
</comment>
<evidence type="ECO:0000256" key="1">
    <source>
        <dbReference type="SAM" id="MobiDB-lite"/>
    </source>
</evidence>
<feature type="compositionally biased region" description="Polar residues" evidence="1">
    <location>
        <begin position="573"/>
        <end position="601"/>
    </location>
</feature>
<evidence type="ECO:0000256" key="2">
    <source>
        <dbReference type="SAM" id="SignalP"/>
    </source>
</evidence>
<gene>
    <name evidence="3" type="ORF">QIS74_04973</name>
</gene>
<evidence type="ECO:0000313" key="4">
    <source>
        <dbReference type="Proteomes" id="UP001327957"/>
    </source>
</evidence>
<dbReference type="AlphaFoldDB" id="A0AAV9TIN7"/>
<evidence type="ECO:0000313" key="3">
    <source>
        <dbReference type="EMBL" id="KAK6220981.1"/>
    </source>
</evidence>
<accession>A0AAV9TIN7</accession>